<organism evidence="1 2">
    <name type="scientific">Sunxiuqinia elliptica</name>
    <dbReference type="NCBI Taxonomy" id="655355"/>
    <lineage>
        <taxon>Bacteria</taxon>
        <taxon>Pseudomonadati</taxon>
        <taxon>Bacteroidota</taxon>
        <taxon>Bacteroidia</taxon>
        <taxon>Marinilabiliales</taxon>
        <taxon>Prolixibacteraceae</taxon>
        <taxon>Sunxiuqinia</taxon>
    </lineage>
</organism>
<dbReference type="AlphaFoldDB" id="A0A1I2JIM4"/>
<dbReference type="InterPro" id="IPR038231">
    <property type="entry name" value="MepB-like_sf"/>
</dbReference>
<sequence length="166" mass="19031">MNNTILNQIEVSVYEACKLQISNLSHEQEGKAYAACQFRLNELKIICRTAKITPKKTGQFVTCWKRNEAGITEPFSENDQFDFLVINVSKENSIGQFVFPKSILKAQGILSTDKKDGKRGFRVYPAWDKATSTQAGKTQSWQLNYFFLLDEDTDFNQVKTLYQLPK</sequence>
<protein>
    <recommendedName>
        <fullName evidence="3">MepB protein</fullName>
    </recommendedName>
</protein>
<keyword evidence="2" id="KW-1185">Reference proteome</keyword>
<dbReference type="Gene3D" id="3.40.1350.140">
    <property type="entry name" value="MepB-like"/>
    <property type="match status" value="1"/>
</dbReference>
<dbReference type="Pfam" id="PF08877">
    <property type="entry name" value="MepB-like"/>
    <property type="match status" value="1"/>
</dbReference>
<evidence type="ECO:0008006" key="3">
    <source>
        <dbReference type="Google" id="ProtNLM"/>
    </source>
</evidence>
<evidence type="ECO:0000313" key="2">
    <source>
        <dbReference type="Proteomes" id="UP000198964"/>
    </source>
</evidence>
<accession>A0A1I2JIM4</accession>
<dbReference type="InterPro" id="IPR011235">
    <property type="entry name" value="MepB-like"/>
</dbReference>
<dbReference type="PIRSF" id="PIRSF032285">
    <property type="entry name" value="UCP032285"/>
    <property type="match status" value="1"/>
</dbReference>
<gene>
    <name evidence="1" type="ORF">SAMN05216283_108148</name>
</gene>
<dbReference type="STRING" id="655355.SAMN05216283_108148"/>
<dbReference type="Proteomes" id="UP000198964">
    <property type="component" value="Unassembled WGS sequence"/>
</dbReference>
<reference evidence="1 2" key="1">
    <citation type="submission" date="2016-10" db="EMBL/GenBank/DDBJ databases">
        <authorList>
            <person name="de Groot N.N."/>
        </authorList>
    </citation>
    <scope>NUCLEOTIDE SEQUENCE [LARGE SCALE GENOMIC DNA]</scope>
    <source>
        <strain evidence="1 2">CGMCC 1.9156</strain>
    </source>
</reference>
<dbReference type="EMBL" id="FONW01000008">
    <property type="protein sequence ID" value="SFF52676.1"/>
    <property type="molecule type" value="Genomic_DNA"/>
</dbReference>
<evidence type="ECO:0000313" key="1">
    <source>
        <dbReference type="EMBL" id="SFF52676.1"/>
    </source>
</evidence>
<name>A0A1I2JIM4_9BACT</name>
<dbReference type="RefSeq" id="WP_093920656.1">
    <property type="nucleotide sequence ID" value="NZ_FONW01000008.1"/>
</dbReference>
<proteinExistence type="predicted"/>